<evidence type="ECO:0000313" key="4">
    <source>
        <dbReference type="Proteomes" id="UP000030143"/>
    </source>
</evidence>
<keyword evidence="1" id="KW-0560">Oxidoreductase</keyword>
<reference evidence="3 4" key="1">
    <citation type="journal article" date="2015" name="Mol. Plant Microbe Interact.">
        <title>Genome, transcriptome, and functional analyses of Penicillium expansum provide new insights into secondary metabolism and pathogenicity.</title>
        <authorList>
            <person name="Ballester A.R."/>
            <person name="Marcet-Houben M."/>
            <person name="Levin E."/>
            <person name="Sela N."/>
            <person name="Selma-Lazaro C."/>
            <person name="Carmona L."/>
            <person name="Wisniewski M."/>
            <person name="Droby S."/>
            <person name="Gonzalez-Candelas L."/>
            <person name="Gabaldon T."/>
        </authorList>
    </citation>
    <scope>NUCLEOTIDE SEQUENCE [LARGE SCALE GENOMIC DNA]</scope>
    <source>
        <strain evidence="3 4">MD-8</strain>
    </source>
</reference>
<dbReference type="Proteomes" id="UP000030143">
    <property type="component" value="Unassembled WGS sequence"/>
</dbReference>
<organism evidence="3 4">
    <name type="scientific">Penicillium expansum</name>
    <name type="common">Blue mold rot fungus</name>
    <dbReference type="NCBI Taxonomy" id="27334"/>
    <lineage>
        <taxon>Eukaryota</taxon>
        <taxon>Fungi</taxon>
        <taxon>Dikarya</taxon>
        <taxon>Ascomycota</taxon>
        <taxon>Pezizomycotina</taxon>
        <taxon>Eurotiomycetes</taxon>
        <taxon>Eurotiomycetidae</taxon>
        <taxon>Eurotiales</taxon>
        <taxon>Aspergillaceae</taxon>
        <taxon>Penicillium</taxon>
    </lineage>
</organism>
<dbReference type="GeneID" id="27680955"/>
<dbReference type="HOGENOM" id="CLU_1595108_0_0_1"/>
<dbReference type="SUPFAM" id="SSF51430">
    <property type="entry name" value="NAD(P)-linked oxidoreductase"/>
    <property type="match status" value="1"/>
</dbReference>
<dbReference type="Gene3D" id="3.20.20.100">
    <property type="entry name" value="NADP-dependent oxidoreductase domain"/>
    <property type="match status" value="1"/>
</dbReference>
<dbReference type="OrthoDB" id="48988at2759"/>
<accession>A0A0A2K916</accession>
<dbReference type="STRING" id="27334.A0A0A2K916"/>
<dbReference type="Pfam" id="PF00248">
    <property type="entry name" value="Aldo_ket_red"/>
    <property type="match status" value="1"/>
</dbReference>
<proteinExistence type="predicted"/>
<dbReference type="InterPro" id="IPR023210">
    <property type="entry name" value="NADP_OxRdtase_dom"/>
</dbReference>
<dbReference type="EMBL" id="JQFZ01000262">
    <property type="protein sequence ID" value="KGO52618.1"/>
    <property type="molecule type" value="Genomic_DNA"/>
</dbReference>
<gene>
    <name evidence="3" type="ORF">PEX2_082650</name>
</gene>
<dbReference type="AlphaFoldDB" id="A0A0A2K916"/>
<dbReference type="PhylomeDB" id="A0A0A2K916"/>
<evidence type="ECO:0000313" key="3">
    <source>
        <dbReference type="EMBL" id="KGO52618.1"/>
    </source>
</evidence>
<dbReference type="InterPro" id="IPR036812">
    <property type="entry name" value="NAD(P)_OxRdtase_dom_sf"/>
</dbReference>
<dbReference type="VEuPathDB" id="FungiDB:PEXP_094230"/>
<evidence type="ECO:0000259" key="2">
    <source>
        <dbReference type="Pfam" id="PF00248"/>
    </source>
</evidence>
<feature type="domain" description="NADP-dependent oxidoreductase" evidence="2">
    <location>
        <begin position="63"/>
        <end position="152"/>
    </location>
</feature>
<comment type="caution">
    <text evidence="3">The sequence shown here is derived from an EMBL/GenBank/DDBJ whole genome shotgun (WGS) entry which is preliminary data.</text>
</comment>
<protein>
    <submittedName>
        <fullName evidence="3">Aldo/keto reductase</fullName>
    </submittedName>
</protein>
<dbReference type="GO" id="GO:0016491">
    <property type="term" value="F:oxidoreductase activity"/>
    <property type="evidence" value="ECO:0007669"/>
    <property type="project" value="UniProtKB-KW"/>
</dbReference>
<evidence type="ECO:0000256" key="1">
    <source>
        <dbReference type="ARBA" id="ARBA00023002"/>
    </source>
</evidence>
<name>A0A0A2K916_PENEN</name>
<sequence>MFDLFQRHGHSGVDTSRVYRAGSPEEYLGDSQWKARGLKVQTKGYPTARKGLENLRLKYSRFDPKRRQGGAQQGRYWNEAYFDALDIIRSVAKIHGLTESECAFRWLSHHSGLDREFGDAVLVGASSYRQLETNLVELEKGSLPEEVVQALNDRWLQVKGGVFKYWR</sequence>
<dbReference type="RefSeq" id="XP_016595348.1">
    <property type="nucleotide sequence ID" value="XM_016745535.1"/>
</dbReference>
<keyword evidence="4" id="KW-1185">Reference proteome</keyword>